<reference evidence="2 3" key="1">
    <citation type="submission" date="2015-11" db="EMBL/GenBank/DDBJ databases">
        <title>Genomic analysis of 38 Legionella species identifies large and diverse effector repertoires.</title>
        <authorList>
            <person name="Burstein D."/>
            <person name="Amaro F."/>
            <person name="Zusman T."/>
            <person name="Lifshitz Z."/>
            <person name="Cohen O."/>
            <person name="Gilbert J.A."/>
            <person name="Pupko T."/>
            <person name="Shuman H.A."/>
            <person name="Segal G."/>
        </authorList>
    </citation>
    <scope>NUCLEOTIDE SEQUENCE [LARGE SCALE GENOMIC DNA]</scope>
    <source>
        <strain evidence="2 3">ATCC 700990</strain>
    </source>
</reference>
<dbReference type="EMBL" id="LNXY01000021">
    <property type="protein sequence ID" value="KTC87136.1"/>
    <property type="molecule type" value="Genomic_DNA"/>
</dbReference>
<sequence length="201" mass="23519">MDNTSLKQILSTIQTFEDYEKLKTPIEEDLARAVIHKQQFPEASLTLFSDGTNIVFSYGENKVIKIFPPFHRSQFASERLVLIHLDGKLSVKTPTLEHEGEVFGWPYLIMSKLEGKNLETLWERMPYNNKIVILRELGQLIREVHALPTDGLEAIDCNWPQFLEKQIANCVEQHQLKGFQRLYCNSYLPIWAQSKRHYRRT</sequence>
<feature type="domain" description="Aminoglycoside phosphotransferase" evidence="1">
    <location>
        <begin position="62"/>
        <end position="180"/>
    </location>
</feature>
<dbReference type="SUPFAM" id="SSF56112">
    <property type="entry name" value="Protein kinase-like (PK-like)"/>
    <property type="match status" value="1"/>
</dbReference>
<comment type="caution">
    <text evidence="2">The sequence shown here is derived from an EMBL/GenBank/DDBJ whole genome shotgun (WGS) entry which is preliminary data.</text>
</comment>
<dbReference type="PATRIC" id="fig|1212489.4.peg.1911"/>
<organism evidence="2 3">
    <name type="scientific">Legionella drozanskii LLAP-1</name>
    <dbReference type="NCBI Taxonomy" id="1212489"/>
    <lineage>
        <taxon>Bacteria</taxon>
        <taxon>Pseudomonadati</taxon>
        <taxon>Pseudomonadota</taxon>
        <taxon>Gammaproteobacteria</taxon>
        <taxon>Legionellales</taxon>
        <taxon>Legionellaceae</taxon>
        <taxon>Legionella</taxon>
    </lineage>
</organism>
<accession>A0A0W0SUX1</accession>
<evidence type="ECO:0000313" key="3">
    <source>
        <dbReference type="Proteomes" id="UP000054736"/>
    </source>
</evidence>
<dbReference type="InterPro" id="IPR011009">
    <property type="entry name" value="Kinase-like_dom_sf"/>
</dbReference>
<proteinExistence type="predicted"/>
<dbReference type="STRING" id="1212489.Ldro_1808"/>
<dbReference type="AlphaFoldDB" id="A0A0W0SUX1"/>
<dbReference type="CDD" id="cd05120">
    <property type="entry name" value="APH_ChoK_like"/>
    <property type="match status" value="1"/>
</dbReference>
<protein>
    <recommendedName>
        <fullName evidence="1">Aminoglycoside phosphotransferase domain-containing protein</fullName>
    </recommendedName>
</protein>
<dbReference type="Pfam" id="PF01636">
    <property type="entry name" value="APH"/>
    <property type="match status" value="1"/>
</dbReference>
<keyword evidence="3" id="KW-1185">Reference proteome</keyword>
<dbReference type="InterPro" id="IPR002575">
    <property type="entry name" value="Aminoglycoside_PTrfase"/>
</dbReference>
<evidence type="ECO:0000313" key="2">
    <source>
        <dbReference type="EMBL" id="KTC87136.1"/>
    </source>
</evidence>
<dbReference type="Proteomes" id="UP000054736">
    <property type="component" value="Unassembled WGS sequence"/>
</dbReference>
<name>A0A0W0SUX1_9GAMM</name>
<gene>
    <name evidence="2" type="ORF">Ldro_1808</name>
</gene>
<evidence type="ECO:0000259" key="1">
    <source>
        <dbReference type="Pfam" id="PF01636"/>
    </source>
</evidence>
<dbReference type="RefSeq" id="WP_238583998.1">
    <property type="nucleotide sequence ID" value="NZ_CAAAIU010000020.1"/>
</dbReference>